<evidence type="ECO:0000256" key="1">
    <source>
        <dbReference type="ARBA" id="ARBA00022729"/>
    </source>
</evidence>
<name>A0ABX0UD98_9FLAO</name>
<organism evidence="6 7">
    <name type="scientific">Wenyingzhuangia heitensis</name>
    <dbReference type="NCBI Taxonomy" id="1487859"/>
    <lineage>
        <taxon>Bacteria</taxon>
        <taxon>Pseudomonadati</taxon>
        <taxon>Bacteroidota</taxon>
        <taxon>Flavobacteriia</taxon>
        <taxon>Flavobacteriales</taxon>
        <taxon>Flavobacteriaceae</taxon>
        <taxon>Wenyingzhuangia</taxon>
    </lineage>
</organism>
<keyword evidence="1 2" id="KW-0732">Signal</keyword>
<comment type="caution">
    <text evidence="6">The sequence shown here is derived from an EMBL/GenBank/DDBJ whole genome shotgun (WGS) entry which is preliminary data.</text>
</comment>
<dbReference type="Gene3D" id="2.60.40.1180">
    <property type="entry name" value="Golgi alpha-mannosidase II"/>
    <property type="match status" value="1"/>
</dbReference>
<dbReference type="EMBL" id="JAASQL010000003">
    <property type="protein sequence ID" value="NIJ45860.1"/>
    <property type="molecule type" value="Genomic_DNA"/>
</dbReference>
<dbReference type="InterPro" id="IPR040527">
    <property type="entry name" value="Beta-sand_Porphyrn"/>
</dbReference>
<evidence type="ECO:0000259" key="4">
    <source>
        <dbReference type="Pfam" id="PF18206"/>
    </source>
</evidence>
<proteinExistence type="predicted"/>
<dbReference type="Pfam" id="PF18206">
    <property type="entry name" value="Porphyrn_cat_1"/>
    <property type="match status" value="1"/>
</dbReference>
<sequence>MITKTLKTKLFCSLAIVSQFAFSQTQITLDPTCQRFLGEVSTLDRTKYFSIHDTGSGAEETKFRNDYGVTGGRQFWGAFARAKQLTGKVGEYPVYKNGNDVVRTVKKGVVGTHHPKDVFVDGIDVVKAGDWAAEYYKDFVTNGSAEEFVEVMNEPFVHANEFYEGWNTEKNNSIMLQMAELYNEVGKRIHSTPALQNMKVIGYSSAWPSVEIDDFQHWNDRMKMFMDVAGENMYAFSTHLYDGINVTGQDNKRSGSNSEAILDLIENYSYIKWNKIKPHAITEYGAIEKGYGDDYSKIASAQTLRSINNILFNLLDRQDRLVNSIPFITGKATWHINEANDYQPYQAVLFIPTNIGEPTVKDWEYSPRIHFYDLWKNVQGDRVLIKSNNVDIQTQAFVDGNTMYVALNNLDEQDQTLTLPKSFKGQTIKNVSKRSLKVYSNQLAEYTDKILDSSPTEMTLLKDETVVLVYTFEKPITYVNTIRTASYYSTQYLQSIKANTAINYNFNNVDAGDGYVTLRMSISRKHNKSKQPIVKVNGVDIEVPTNWKGYDQANRDDFFGMIEIPVPSSLLSDNNRVSITFPDADGRISSLILNVEKYKNPINLISIKTVSSPCPNANNGSITIKASILDDYNVWVKSNTFNHNFNFKENYTLTNLAPSSYDVQITSKSNEGIIEKYQVTITEAQELAVESKIDDRLQKLHLNLFGANLYYIQLNNQEFVTTEEQINLDLTSEKNHLVVKTENDCQGIITKDIFRTSRIYLSSSLINNSIEINLSEHVSIDQAVKIELVNMYGNVVLSKQEKPTNQKIELEVADLSKGLYLLNIKTKEQEFFSKILKK</sequence>
<evidence type="ECO:0000259" key="5">
    <source>
        <dbReference type="Pfam" id="PF18962"/>
    </source>
</evidence>
<reference evidence="6 7" key="1">
    <citation type="submission" date="2020-03" db="EMBL/GenBank/DDBJ databases">
        <title>Genomic Encyclopedia of Type Strains, Phase IV (KMG-IV): sequencing the most valuable type-strain genomes for metagenomic binning, comparative biology and taxonomic classification.</title>
        <authorList>
            <person name="Goeker M."/>
        </authorList>
    </citation>
    <scope>NUCLEOTIDE SEQUENCE [LARGE SCALE GENOMIC DNA]</scope>
    <source>
        <strain evidence="6 7">DSM 101599</strain>
    </source>
</reference>
<accession>A0ABX0UD98</accession>
<evidence type="ECO:0000256" key="2">
    <source>
        <dbReference type="SAM" id="SignalP"/>
    </source>
</evidence>
<evidence type="ECO:0000313" key="7">
    <source>
        <dbReference type="Proteomes" id="UP000745859"/>
    </source>
</evidence>
<dbReference type="InterPro" id="IPR026444">
    <property type="entry name" value="Secre_tail"/>
</dbReference>
<feature type="chain" id="PRO_5045696470" description="Por secretion system C-terminal sorting domain-containing protein" evidence="2">
    <location>
        <begin position="24"/>
        <end position="838"/>
    </location>
</feature>
<evidence type="ECO:0000313" key="6">
    <source>
        <dbReference type="EMBL" id="NIJ45860.1"/>
    </source>
</evidence>
<dbReference type="InterPro" id="IPR013780">
    <property type="entry name" value="Glyco_hydro_b"/>
</dbReference>
<feature type="domain" description="Secretion system C-terminal sorting" evidence="5">
    <location>
        <begin position="769"/>
        <end position="835"/>
    </location>
</feature>
<dbReference type="Gene3D" id="2.60.120.1200">
    <property type="match status" value="1"/>
</dbReference>
<keyword evidence="7" id="KW-1185">Reference proteome</keyword>
<dbReference type="InterPro" id="IPR017853">
    <property type="entry name" value="GH"/>
</dbReference>
<feature type="signal peptide" evidence="2">
    <location>
        <begin position="1"/>
        <end position="23"/>
    </location>
</feature>
<evidence type="ECO:0008006" key="8">
    <source>
        <dbReference type="Google" id="ProtNLM"/>
    </source>
</evidence>
<feature type="domain" description="Beta-porphyranase A C-terminal" evidence="3">
    <location>
        <begin position="503"/>
        <end position="595"/>
    </location>
</feature>
<dbReference type="Gene3D" id="3.20.20.80">
    <property type="entry name" value="Glycosidases"/>
    <property type="match status" value="1"/>
</dbReference>
<dbReference type="SUPFAM" id="SSF51445">
    <property type="entry name" value="(Trans)glycosidases"/>
    <property type="match status" value="1"/>
</dbReference>
<feature type="domain" description="Porphyranase beta-sandwich" evidence="4">
    <location>
        <begin position="391"/>
        <end position="494"/>
    </location>
</feature>
<evidence type="ECO:0000259" key="3">
    <source>
        <dbReference type="Pfam" id="PF18040"/>
    </source>
</evidence>
<dbReference type="RefSeq" id="WP_167188780.1">
    <property type="nucleotide sequence ID" value="NZ_JAASQL010000003.1"/>
</dbReference>
<dbReference type="NCBIfam" id="TIGR04183">
    <property type="entry name" value="Por_Secre_tail"/>
    <property type="match status" value="1"/>
</dbReference>
<dbReference type="Pfam" id="PF18040">
    <property type="entry name" value="BPA_C"/>
    <property type="match status" value="1"/>
</dbReference>
<gene>
    <name evidence="6" type="ORF">FHR24_002331</name>
</gene>
<protein>
    <recommendedName>
        <fullName evidence="8">Por secretion system C-terminal sorting domain-containing protein</fullName>
    </recommendedName>
</protein>
<dbReference type="CDD" id="cd21510">
    <property type="entry name" value="agarase_cat"/>
    <property type="match status" value="1"/>
</dbReference>
<dbReference type="Proteomes" id="UP000745859">
    <property type="component" value="Unassembled WGS sequence"/>
</dbReference>
<dbReference type="InterPro" id="IPR041224">
    <property type="entry name" value="BPA_C"/>
</dbReference>
<dbReference type="Pfam" id="PF18962">
    <property type="entry name" value="Por_Secre_tail"/>
    <property type="match status" value="1"/>
</dbReference>